<evidence type="ECO:0000256" key="3">
    <source>
        <dbReference type="ARBA" id="ARBA00022598"/>
    </source>
</evidence>
<dbReference type="InterPro" id="IPR012340">
    <property type="entry name" value="NA-bd_OB-fold"/>
</dbReference>
<feature type="region of interest" description="Disordered" evidence="16">
    <location>
        <begin position="1204"/>
        <end position="1223"/>
    </location>
</feature>
<dbReference type="GO" id="GO:0005634">
    <property type="term" value="C:nucleus"/>
    <property type="evidence" value="ECO:0007669"/>
    <property type="project" value="UniProtKB-SubCell"/>
</dbReference>
<dbReference type="GO" id="GO:0003677">
    <property type="term" value="F:DNA binding"/>
    <property type="evidence" value="ECO:0007669"/>
    <property type="project" value="InterPro"/>
</dbReference>
<comment type="catalytic activity">
    <reaction evidence="13 14">
        <text>ATP + (deoxyribonucleotide)n-3'-hydroxyl + 5'-phospho-(deoxyribonucleotide)m = (deoxyribonucleotide)n+m + AMP + diphosphate.</text>
        <dbReference type="EC" id="6.5.1.1"/>
    </reaction>
</comment>
<dbReference type="GO" id="GO:0006273">
    <property type="term" value="P:lagging strand elongation"/>
    <property type="evidence" value="ECO:0007669"/>
    <property type="project" value="TreeGrafter"/>
</dbReference>
<evidence type="ECO:0000313" key="19">
    <source>
        <dbReference type="Proteomes" id="UP000265515"/>
    </source>
</evidence>
<dbReference type="GO" id="GO:0003910">
    <property type="term" value="F:DNA ligase (ATP) activity"/>
    <property type="evidence" value="ECO:0007669"/>
    <property type="project" value="UniProtKB-EC"/>
</dbReference>
<dbReference type="GO" id="GO:0051301">
    <property type="term" value="P:cell division"/>
    <property type="evidence" value="ECO:0007669"/>
    <property type="project" value="UniProtKB-KW"/>
</dbReference>
<dbReference type="Proteomes" id="UP000265515">
    <property type="component" value="Unassembled WGS sequence"/>
</dbReference>
<evidence type="ECO:0000256" key="1">
    <source>
        <dbReference type="ARBA" id="ARBA00004123"/>
    </source>
</evidence>
<evidence type="ECO:0000256" key="12">
    <source>
        <dbReference type="ARBA" id="ARBA00023306"/>
    </source>
</evidence>
<dbReference type="PROSITE" id="PS50160">
    <property type="entry name" value="DNA_LIGASE_A3"/>
    <property type="match status" value="1"/>
</dbReference>
<dbReference type="FunFam" id="1.10.3260.10:FF:000001">
    <property type="entry name" value="DNA ligase"/>
    <property type="match status" value="1"/>
</dbReference>
<feature type="compositionally biased region" description="Basic and acidic residues" evidence="16">
    <location>
        <begin position="244"/>
        <end position="259"/>
    </location>
</feature>
<dbReference type="NCBIfam" id="TIGR00574">
    <property type="entry name" value="dnl1"/>
    <property type="match status" value="1"/>
</dbReference>
<proteinExistence type="inferred from homology"/>
<feature type="compositionally biased region" description="Basic and acidic residues" evidence="16">
    <location>
        <begin position="1210"/>
        <end position="1223"/>
    </location>
</feature>
<name>A0A388LYM8_CHABU</name>
<evidence type="ECO:0000256" key="14">
    <source>
        <dbReference type="RuleBase" id="RU000617"/>
    </source>
</evidence>
<dbReference type="InterPro" id="IPR012310">
    <property type="entry name" value="DNA_ligase_ATP-dep_cent"/>
</dbReference>
<feature type="compositionally biased region" description="Basic and acidic residues" evidence="16">
    <location>
        <begin position="523"/>
        <end position="547"/>
    </location>
</feature>
<evidence type="ECO:0000256" key="6">
    <source>
        <dbReference type="ARBA" id="ARBA00022741"/>
    </source>
</evidence>
<keyword evidence="7 14" id="KW-0227">DNA damage</keyword>
<dbReference type="EMBL" id="BFEA01000609">
    <property type="protein sequence ID" value="GBG87375.1"/>
    <property type="molecule type" value="Genomic_DNA"/>
</dbReference>
<dbReference type="AlphaFoldDB" id="A0A388LYM8"/>
<keyword evidence="4" id="KW-0132">Cell division</keyword>
<dbReference type="STRING" id="69332.A0A388LYM8"/>
<dbReference type="PANTHER" id="PTHR45674:SF4">
    <property type="entry name" value="DNA LIGASE 1"/>
    <property type="match status" value="1"/>
</dbReference>
<feature type="compositionally biased region" description="Basic and acidic residues" evidence="16">
    <location>
        <begin position="193"/>
        <end position="235"/>
    </location>
</feature>
<gene>
    <name evidence="18" type="ORF">CBR_g45434</name>
</gene>
<dbReference type="CDD" id="cd07969">
    <property type="entry name" value="OBF_DNA_ligase_I"/>
    <property type="match status" value="1"/>
</dbReference>
<dbReference type="Gene3D" id="3.30.470.30">
    <property type="entry name" value="DNA ligase/mRNA capping enzyme"/>
    <property type="match status" value="1"/>
</dbReference>
<feature type="compositionally biased region" description="Basic and acidic residues" evidence="16">
    <location>
        <begin position="451"/>
        <end position="460"/>
    </location>
</feature>
<dbReference type="Gramene" id="GBG87375">
    <property type="protein sequence ID" value="GBG87375"/>
    <property type="gene ID" value="CBR_g45434"/>
</dbReference>
<feature type="compositionally biased region" description="Low complexity" evidence="16">
    <location>
        <begin position="45"/>
        <end position="63"/>
    </location>
</feature>
<keyword evidence="12" id="KW-0131">Cell cycle</keyword>
<keyword evidence="5" id="KW-0235">DNA replication</keyword>
<evidence type="ECO:0000256" key="7">
    <source>
        <dbReference type="ARBA" id="ARBA00022763"/>
    </source>
</evidence>
<dbReference type="SUPFAM" id="SSF50249">
    <property type="entry name" value="Nucleic acid-binding proteins"/>
    <property type="match status" value="1"/>
</dbReference>
<dbReference type="Gene3D" id="3.30.1490.70">
    <property type="match status" value="1"/>
</dbReference>
<evidence type="ECO:0000256" key="10">
    <source>
        <dbReference type="ARBA" id="ARBA00023204"/>
    </source>
</evidence>
<keyword evidence="10 14" id="KW-0234">DNA repair</keyword>
<evidence type="ECO:0000256" key="8">
    <source>
        <dbReference type="ARBA" id="ARBA00022840"/>
    </source>
</evidence>
<dbReference type="InterPro" id="IPR012309">
    <property type="entry name" value="DNA_ligase_ATP-dep_C"/>
</dbReference>
<comment type="subcellular location">
    <subcellularLocation>
        <location evidence="1">Nucleus</location>
    </subcellularLocation>
</comment>
<keyword evidence="11" id="KW-0539">Nucleus</keyword>
<evidence type="ECO:0000313" key="18">
    <source>
        <dbReference type="EMBL" id="GBG87375.1"/>
    </source>
</evidence>
<dbReference type="GO" id="GO:0005739">
    <property type="term" value="C:mitochondrion"/>
    <property type="evidence" value="ECO:0007669"/>
    <property type="project" value="TreeGrafter"/>
</dbReference>
<evidence type="ECO:0000256" key="13">
    <source>
        <dbReference type="ARBA" id="ARBA00034003"/>
    </source>
</evidence>
<feature type="region of interest" description="Disordered" evidence="16">
    <location>
        <begin position="451"/>
        <end position="595"/>
    </location>
</feature>
<dbReference type="InterPro" id="IPR050191">
    <property type="entry name" value="ATP-dep_DNA_ligase"/>
</dbReference>
<dbReference type="Gene3D" id="1.10.3260.10">
    <property type="entry name" value="DNA ligase, ATP-dependent, N-terminal domain"/>
    <property type="match status" value="1"/>
</dbReference>
<dbReference type="GO" id="GO:0005524">
    <property type="term" value="F:ATP binding"/>
    <property type="evidence" value="ECO:0007669"/>
    <property type="project" value="UniProtKB-KW"/>
</dbReference>
<feature type="compositionally biased region" description="Low complexity" evidence="16">
    <location>
        <begin position="79"/>
        <end position="95"/>
    </location>
</feature>
<evidence type="ECO:0000256" key="4">
    <source>
        <dbReference type="ARBA" id="ARBA00022618"/>
    </source>
</evidence>
<dbReference type="FunFam" id="3.30.470.30:FF:000016">
    <property type="entry name" value="DNA ligase"/>
    <property type="match status" value="1"/>
</dbReference>
<dbReference type="SUPFAM" id="SSF56091">
    <property type="entry name" value="DNA ligase/mRNA capping enzyme, catalytic domain"/>
    <property type="match status" value="1"/>
</dbReference>
<dbReference type="InterPro" id="IPR000977">
    <property type="entry name" value="DNA_ligase_ATP-dep"/>
</dbReference>
<evidence type="ECO:0000256" key="11">
    <source>
        <dbReference type="ARBA" id="ARBA00023242"/>
    </source>
</evidence>
<feature type="compositionally biased region" description="Low complexity" evidence="16">
    <location>
        <begin position="575"/>
        <end position="590"/>
    </location>
</feature>
<feature type="compositionally biased region" description="Polar residues" evidence="16">
    <location>
        <begin position="353"/>
        <end position="362"/>
    </location>
</feature>
<keyword evidence="9 14" id="KW-0233">DNA recombination</keyword>
<accession>A0A388LYM8</accession>
<feature type="region of interest" description="Disordered" evidence="16">
    <location>
        <begin position="1"/>
        <end position="420"/>
    </location>
</feature>
<dbReference type="PROSITE" id="PS00697">
    <property type="entry name" value="DNA_LIGASE_A1"/>
    <property type="match status" value="1"/>
</dbReference>
<dbReference type="Pfam" id="PF04679">
    <property type="entry name" value="DNA_ligase_A_C"/>
    <property type="match status" value="1"/>
</dbReference>
<evidence type="ECO:0000256" key="5">
    <source>
        <dbReference type="ARBA" id="ARBA00022705"/>
    </source>
</evidence>
<reference evidence="18 19" key="1">
    <citation type="journal article" date="2018" name="Cell">
        <title>The Chara Genome: Secondary Complexity and Implications for Plant Terrestrialization.</title>
        <authorList>
            <person name="Nishiyama T."/>
            <person name="Sakayama H."/>
            <person name="Vries J.D."/>
            <person name="Buschmann H."/>
            <person name="Saint-Marcoux D."/>
            <person name="Ullrich K.K."/>
            <person name="Haas F.B."/>
            <person name="Vanderstraeten L."/>
            <person name="Becker D."/>
            <person name="Lang D."/>
            <person name="Vosolsobe S."/>
            <person name="Rombauts S."/>
            <person name="Wilhelmsson P.K.I."/>
            <person name="Janitza P."/>
            <person name="Kern R."/>
            <person name="Heyl A."/>
            <person name="Rumpler F."/>
            <person name="Villalobos L.I.A.C."/>
            <person name="Clay J.M."/>
            <person name="Skokan R."/>
            <person name="Toyoda A."/>
            <person name="Suzuki Y."/>
            <person name="Kagoshima H."/>
            <person name="Schijlen E."/>
            <person name="Tajeshwar N."/>
            <person name="Catarino B."/>
            <person name="Hetherington A.J."/>
            <person name="Saltykova A."/>
            <person name="Bonnot C."/>
            <person name="Breuninger H."/>
            <person name="Symeonidi A."/>
            <person name="Radhakrishnan G.V."/>
            <person name="Van Nieuwerburgh F."/>
            <person name="Deforce D."/>
            <person name="Chang C."/>
            <person name="Karol K.G."/>
            <person name="Hedrich R."/>
            <person name="Ulvskov P."/>
            <person name="Glockner G."/>
            <person name="Delwiche C.F."/>
            <person name="Petrasek J."/>
            <person name="Van de Peer Y."/>
            <person name="Friml J."/>
            <person name="Beilby M."/>
            <person name="Dolan L."/>
            <person name="Kohara Y."/>
            <person name="Sugano S."/>
            <person name="Fujiyama A."/>
            <person name="Delaux P.-M."/>
            <person name="Quint M."/>
            <person name="TheiBen G."/>
            <person name="Hagemann M."/>
            <person name="Harholt J."/>
            <person name="Dunand C."/>
            <person name="Zachgo S."/>
            <person name="Langdale J."/>
            <person name="Maumus F."/>
            <person name="Straeten D.V.D."/>
            <person name="Gould S.B."/>
            <person name="Rensing S.A."/>
        </authorList>
    </citation>
    <scope>NUCLEOTIDE SEQUENCE [LARGE SCALE GENOMIC DNA]</scope>
    <source>
        <strain evidence="18 19">S276</strain>
    </source>
</reference>
<dbReference type="GO" id="GO:0006281">
    <property type="term" value="P:DNA repair"/>
    <property type="evidence" value="ECO:0007669"/>
    <property type="project" value="UniProtKB-KW"/>
</dbReference>
<dbReference type="EC" id="6.5.1.1" evidence="14"/>
<sequence length="1223" mass="130251">MVAGSKPKAKGGSSNGGTSTGRGASEKPGGNASASGKPLATKQKSISSFFGGSSGEASAAVGSKPKQRSIASFFGGNSGAKSPALSPKAAAKSGAGELGESRGSEGAGNPAADTALPSPQEPSSVEHPTAAAVTGSPPSNKGGGAVDASPSLKGKKAGGVCNNQDGSREDKQGAAPHAGGGGEGSAAGEDGDKESTKRVARKERDLALKDSASQKDHAAGRKRQSNADDKDKDSAEVPVPAGKLQREGDEDKVEDKESLSTKSAVGRRRKRVVGLVGEGEEERRDGSDGTTLAAGEPMDMTPDGDVGEAGHHTVNDNAATTPIGERNEKPPSPDGTTSAQKKRRRLRKVGDMTNGSSENNSALRRHELTDDADVRDDAKARAVSGDEGGVQIRTSPDESSEGDAAVQQSAAAHRSPKLHAGSDVRSFFLRGAGKLGGQGACINAKDDALSAKERTGKEGRCGGASSHGKETRVGAANAEEKEGDASKGKGDSKVKGRGTGRSEAEGGKRESKSGRGGGESEQPEEKRDAASDNDDTKVQGEVEDKDAATGGKVSANRVPSDGGKGKQKKGGGQTKGKLGASASAAGNGSATCQEPKTVTWQPGERVPYLFLAEALHRVSKESSRLAMTEIMCNVFRTVMQTTPEDLLPVVYLSVNKVASPHEGIELGIGEATLTKALAEATGRKESQIKHECKETGDLGLVAQHSRTTQRTMFAPQPLTCVKVLEAFLFIAKETGPSSQDKKRGRIKSLLVSARDCEPQFIIRSLQGKMRIGLAEQTVLVALAQAAVLEHKPPFPQSELAAKLDEAVKIIKKVHSELPCYDKIVPTILDGGIMRLPEVCHFTLGVPVGPMLAKPTNGVSEILDKFQEIIFTSEYKYDGERAQIHCMEDGTIEIYSRNAERNTGKFPDLVTSMKKYTKPETKSYVIDCEAVGYDRETHKILPFQILSTRARKGVIMGDIKVQVCLFAFDILYYNGKPLLREQLKTRREVLYDAFTEVKGEFQFATALNSRDIEEIQTFLQDAVNSSCEGLIVKTLDTDATYEPAKRSNNWLKLKKDYMDNIGDSVDLVPIGAFYGRGKRAGVYGAFLLACYDDDNEEYQSICKIGTGFSEAMLEERSTALKEKVVPKPRPYYRYGESLGADVWFDPCEVWEVKAADLSISPVHRAAVGHVDQSKGIALRFPRFLRVRTDKQPEEATTAAQIAELYRSQANRQHENGPGRQDDDE</sequence>
<dbReference type="GO" id="GO:0006310">
    <property type="term" value="P:DNA recombination"/>
    <property type="evidence" value="ECO:0007669"/>
    <property type="project" value="UniProtKB-KW"/>
</dbReference>
<feature type="domain" description="ATP-dependent DNA ligase family profile" evidence="17">
    <location>
        <begin position="955"/>
        <end position="1091"/>
    </location>
</feature>
<dbReference type="InterPro" id="IPR012308">
    <property type="entry name" value="DNA_ligase_ATP-dep_N"/>
</dbReference>
<protein>
    <recommendedName>
        <fullName evidence="14">DNA ligase</fullName>
        <ecNumber evidence="14">6.5.1.1</ecNumber>
    </recommendedName>
</protein>
<dbReference type="FunFam" id="2.40.50.140:FF:000062">
    <property type="entry name" value="DNA ligase"/>
    <property type="match status" value="1"/>
</dbReference>
<dbReference type="PANTHER" id="PTHR45674">
    <property type="entry name" value="DNA LIGASE 1/3 FAMILY MEMBER"/>
    <property type="match status" value="1"/>
</dbReference>
<evidence type="ECO:0000259" key="17">
    <source>
        <dbReference type="PROSITE" id="PS50160"/>
    </source>
</evidence>
<organism evidence="18 19">
    <name type="scientific">Chara braunii</name>
    <name type="common">Braun's stonewort</name>
    <dbReference type="NCBI Taxonomy" id="69332"/>
    <lineage>
        <taxon>Eukaryota</taxon>
        <taxon>Viridiplantae</taxon>
        <taxon>Streptophyta</taxon>
        <taxon>Charophyceae</taxon>
        <taxon>Charales</taxon>
        <taxon>Characeae</taxon>
        <taxon>Chara</taxon>
    </lineage>
</organism>
<dbReference type="SUPFAM" id="SSF117018">
    <property type="entry name" value="ATP-dependent DNA ligase DNA-binding domain"/>
    <property type="match status" value="1"/>
</dbReference>
<keyword evidence="3 14" id="KW-0436">Ligase</keyword>
<evidence type="ECO:0000256" key="15">
    <source>
        <dbReference type="RuleBase" id="RU004196"/>
    </source>
</evidence>
<comment type="caution">
    <text evidence="18">The sequence shown here is derived from an EMBL/GenBank/DDBJ whole genome shotgun (WGS) entry which is preliminary data.</text>
</comment>
<comment type="similarity">
    <text evidence="2 15">Belongs to the ATP-dependent DNA ligase family.</text>
</comment>
<dbReference type="Pfam" id="PF04675">
    <property type="entry name" value="DNA_ligase_A_N"/>
    <property type="match status" value="1"/>
</dbReference>
<keyword evidence="19" id="KW-1185">Reference proteome</keyword>
<evidence type="ECO:0000256" key="16">
    <source>
        <dbReference type="SAM" id="MobiDB-lite"/>
    </source>
</evidence>
<keyword evidence="6 14" id="KW-0547">Nucleotide-binding</keyword>
<keyword evidence="8 14" id="KW-0067">ATP-binding</keyword>
<dbReference type="PROSITE" id="PS00333">
    <property type="entry name" value="DNA_LIGASE_A2"/>
    <property type="match status" value="1"/>
</dbReference>
<dbReference type="InterPro" id="IPR016059">
    <property type="entry name" value="DNA_ligase_ATP-dep_CS"/>
</dbReference>
<dbReference type="CDD" id="cd07900">
    <property type="entry name" value="Adenylation_DNA_ligase_I_Euk"/>
    <property type="match status" value="1"/>
</dbReference>
<dbReference type="Pfam" id="PF01068">
    <property type="entry name" value="DNA_ligase_A_M"/>
    <property type="match status" value="1"/>
</dbReference>
<dbReference type="OrthoDB" id="206088at2759"/>
<dbReference type="InterPro" id="IPR036599">
    <property type="entry name" value="DNA_ligase_N_sf"/>
</dbReference>
<dbReference type="Gene3D" id="2.40.50.140">
    <property type="entry name" value="Nucleic acid-binding proteins"/>
    <property type="match status" value="1"/>
</dbReference>
<feature type="compositionally biased region" description="Basic and acidic residues" evidence="16">
    <location>
        <begin position="467"/>
        <end position="513"/>
    </location>
</feature>
<evidence type="ECO:0000256" key="9">
    <source>
        <dbReference type="ARBA" id="ARBA00023172"/>
    </source>
</evidence>
<dbReference type="GO" id="GO:0071897">
    <property type="term" value="P:DNA biosynthetic process"/>
    <property type="evidence" value="ECO:0007669"/>
    <property type="project" value="InterPro"/>
</dbReference>
<evidence type="ECO:0000256" key="2">
    <source>
        <dbReference type="ARBA" id="ARBA00007572"/>
    </source>
</evidence>